<dbReference type="Pfam" id="PF05638">
    <property type="entry name" value="T6SS_HCP"/>
    <property type="match status" value="1"/>
</dbReference>
<dbReference type="InterPro" id="IPR008514">
    <property type="entry name" value="T6SS_Hcp"/>
</dbReference>
<dbReference type="InterPro" id="IPR036624">
    <property type="entry name" value="Hcp1-lik_sf"/>
</dbReference>
<dbReference type="InterPro" id="IPR053165">
    <property type="entry name" value="HSI-I_assembly_Hcp1"/>
</dbReference>
<evidence type="ECO:0000256" key="1">
    <source>
        <dbReference type="SAM" id="MobiDB-lite"/>
    </source>
</evidence>
<evidence type="ECO:0000313" key="3">
    <source>
        <dbReference type="Proteomes" id="UP001268089"/>
    </source>
</evidence>
<dbReference type="SUPFAM" id="SSF141452">
    <property type="entry name" value="Hcp1-like"/>
    <property type="match status" value="1"/>
</dbReference>
<comment type="caution">
    <text evidence="2">The sequence shown here is derived from an EMBL/GenBank/DDBJ whole genome shotgun (WGS) entry which is preliminary data.</text>
</comment>
<feature type="region of interest" description="Disordered" evidence="1">
    <location>
        <begin position="117"/>
        <end position="142"/>
    </location>
</feature>
<protein>
    <submittedName>
        <fullName evidence="2">Type VI secretion system secreted protein Hcp</fullName>
    </submittedName>
</protein>
<dbReference type="PANTHER" id="PTHR36152:SF5">
    <property type="entry name" value="PROTEIN HCP1"/>
    <property type="match status" value="1"/>
</dbReference>
<proteinExistence type="predicted"/>
<dbReference type="PANTHER" id="PTHR36152">
    <property type="entry name" value="CYTOPLASMIC PROTEIN-RELATED"/>
    <property type="match status" value="1"/>
</dbReference>
<name>A0ABU1ZP28_9BURK</name>
<feature type="compositionally biased region" description="Basic and acidic residues" evidence="1">
    <location>
        <begin position="131"/>
        <end position="142"/>
    </location>
</feature>
<reference evidence="2 3" key="1">
    <citation type="submission" date="2023-07" db="EMBL/GenBank/DDBJ databases">
        <title>Sorghum-associated microbial communities from plants grown in Nebraska, USA.</title>
        <authorList>
            <person name="Schachtman D."/>
        </authorList>
    </citation>
    <scope>NUCLEOTIDE SEQUENCE [LARGE SCALE GENOMIC DNA]</scope>
    <source>
        <strain evidence="2 3">BE308</strain>
    </source>
</reference>
<keyword evidence="3" id="KW-1185">Reference proteome</keyword>
<accession>A0ABU1ZP28</accession>
<gene>
    <name evidence="2" type="ORF">J2X15_002430</name>
</gene>
<evidence type="ECO:0000313" key="2">
    <source>
        <dbReference type="EMBL" id="MDR7307143.1"/>
    </source>
</evidence>
<dbReference type="Gene3D" id="2.30.110.20">
    <property type="entry name" value="Hcp1-like"/>
    <property type="match status" value="1"/>
</dbReference>
<sequence length="142" mass="14849">MLDSFSLGVANSLTSNAGNSERTSGGVQISEMNCSKTMDVASLLLAEACAGNKNLGEVILTVTRTDGDEQLELVNYTLSDAMISSISTSGSGHGDLPHESFSINFTAIDATYTKQKPEGTAEGTANFSWDMKTRENKSAAGG</sequence>
<dbReference type="Proteomes" id="UP001268089">
    <property type="component" value="Unassembled WGS sequence"/>
</dbReference>
<dbReference type="EMBL" id="JAVDXO010000005">
    <property type="protein sequence ID" value="MDR7307143.1"/>
    <property type="molecule type" value="Genomic_DNA"/>
</dbReference>
<organism evidence="2 3">
    <name type="scientific">Rhodoferax saidenbachensis</name>
    <dbReference type="NCBI Taxonomy" id="1484693"/>
    <lineage>
        <taxon>Bacteria</taxon>
        <taxon>Pseudomonadati</taxon>
        <taxon>Pseudomonadota</taxon>
        <taxon>Betaproteobacteria</taxon>
        <taxon>Burkholderiales</taxon>
        <taxon>Comamonadaceae</taxon>
        <taxon>Rhodoferax</taxon>
    </lineage>
</organism>